<name>X1ADK1_9ZZZZ</name>
<accession>X1ADK1</accession>
<reference evidence="1" key="1">
    <citation type="journal article" date="2014" name="Front. Microbiol.">
        <title>High frequency of phylogenetically diverse reductive dehalogenase-homologous genes in deep subseafloor sedimentary metagenomes.</title>
        <authorList>
            <person name="Kawai M."/>
            <person name="Futagami T."/>
            <person name="Toyoda A."/>
            <person name="Takaki Y."/>
            <person name="Nishi S."/>
            <person name="Hori S."/>
            <person name="Arai W."/>
            <person name="Tsubouchi T."/>
            <person name="Morono Y."/>
            <person name="Uchiyama I."/>
            <person name="Ito T."/>
            <person name="Fujiyama A."/>
            <person name="Inagaki F."/>
            <person name="Takami H."/>
        </authorList>
    </citation>
    <scope>NUCLEOTIDE SEQUENCE</scope>
    <source>
        <strain evidence="1">Expedition CK06-06</strain>
    </source>
</reference>
<organism evidence="1">
    <name type="scientific">marine sediment metagenome</name>
    <dbReference type="NCBI Taxonomy" id="412755"/>
    <lineage>
        <taxon>unclassified sequences</taxon>
        <taxon>metagenomes</taxon>
        <taxon>ecological metagenomes</taxon>
    </lineage>
</organism>
<protein>
    <submittedName>
        <fullName evidence="1">Uncharacterized protein</fullName>
    </submittedName>
</protein>
<feature type="non-terminal residue" evidence="1">
    <location>
        <position position="46"/>
    </location>
</feature>
<proteinExistence type="predicted"/>
<dbReference type="EMBL" id="BART01006123">
    <property type="protein sequence ID" value="GAG58141.1"/>
    <property type="molecule type" value="Genomic_DNA"/>
</dbReference>
<evidence type="ECO:0000313" key="1">
    <source>
        <dbReference type="EMBL" id="GAG58141.1"/>
    </source>
</evidence>
<dbReference type="AlphaFoldDB" id="X1ADK1"/>
<gene>
    <name evidence="1" type="ORF">S01H4_13933</name>
</gene>
<comment type="caution">
    <text evidence="1">The sequence shown here is derived from an EMBL/GenBank/DDBJ whole genome shotgun (WGS) entry which is preliminary data.</text>
</comment>
<sequence>MKRLTAFLFLFLFALAGFSQKPLTHEGKVLTHAGKVLYHHVDPDQV</sequence>